<dbReference type="InterPro" id="IPR036397">
    <property type="entry name" value="RNaseH_sf"/>
</dbReference>
<dbReference type="EMBL" id="JAPQKR010000005">
    <property type="protein sequence ID" value="KAJ5215968.1"/>
    <property type="molecule type" value="Genomic_DNA"/>
</dbReference>
<evidence type="ECO:0008006" key="3">
    <source>
        <dbReference type="Google" id="ProtNLM"/>
    </source>
</evidence>
<evidence type="ECO:0000313" key="1">
    <source>
        <dbReference type="EMBL" id="KAJ5215968.1"/>
    </source>
</evidence>
<keyword evidence="2" id="KW-1185">Reference proteome</keyword>
<dbReference type="RefSeq" id="XP_058311781.1">
    <property type="nucleotide sequence ID" value="XM_058449437.1"/>
</dbReference>
<sequence>MQEGVRCHWSIETRGELDYYNVGYMRWPPYSPDLNPIESTKLLSSIVIAISTHQRYELSARQAWDAVPEWYLQRLVESMHSRGFEVIKRDGHAKDTSGLRG</sequence>
<organism evidence="1 2">
    <name type="scientific">Penicillium cinerascens</name>
    <dbReference type="NCBI Taxonomy" id="70096"/>
    <lineage>
        <taxon>Eukaryota</taxon>
        <taxon>Fungi</taxon>
        <taxon>Dikarya</taxon>
        <taxon>Ascomycota</taxon>
        <taxon>Pezizomycotina</taxon>
        <taxon>Eurotiomycetes</taxon>
        <taxon>Eurotiomycetidae</taxon>
        <taxon>Eurotiales</taxon>
        <taxon>Aspergillaceae</taxon>
        <taxon>Penicillium</taxon>
    </lineage>
</organism>
<comment type="caution">
    <text evidence="1">The sequence shown here is derived from an EMBL/GenBank/DDBJ whole genome shotgun (WGS) entry which is preliminary data.</text>
</comment>
<evidence type="ECO:0000313" key="2">
    <source>
        <dbReference type="Proteomes" id="UP001150904"/>
    </source>
</evidence>
<dbReference type="OrthoDB" id="4737581at2759"/>
<gene>
    <name evidence="1" type="ORF">N7498_002375</name>
</gene>
<proteinExistence type="predicted"/>
<dbReference type="GO" id="GO:0003676">
    <property type="term" value="F:nucleic acid binding"/>
    <property type="evidence" value="ECO:0007669"/>
    <property type="project" value="InterPro"/>
</dbReference>
<dbReference type="GeneID" id="83176738"/>
<dbReference type="Gene3D" id="3.30.420.10">
    <property type="entry name" value="Ribonuclease H-like superfamily/Ribonuclease H"/>
    <property type="match status" value="1"/>
</dbReference>
<reference evidence="1" key="2">
    <citation type="journal article" date="2023" name="IMA Fungus">
        <title>Comparative genomic study of the Penicillium genus elucidates a diverse pangenome and 15 lateral gene transfer events.</title>
        <authorList>
            <person name="Petersen C."/>
            <person name="Sorensen T."/>
            <person name="Nielsen M.R."/>
            <person name="Sondergaard T.E."/>
            <person name="Sorensen J.L."/>
            <person name="Fitzpatrick D.A."/>
            <person name="Frisvad J.C."/>
            <person name="Nielsen K.L."/>
        </authorList>
    </citation>
    <scope>NUCLEOTIDE SEQUENCE</scope>
    <source>
        <strain evidence="1">IBT 15544</strain>
    </source>
</reference>
<accession>A0A9W9N9V4</accession>
<name>A0A9W9N9V4_9EURO</name>
<dbReference type="AlphaFoldDB" id="A0A9W9N9V4"/>
<protein>
    <recommendedName>
        <fullName evidence="3">Tc1-like transposase DDE domain-containing protein</fullName>
    </recommendedName>
</protein>
<reference evidence="1" key="1">
    <citation type="submission" date="2022-12" db="EMBL/GenBank/DDBJ databases">
        <authorList>
            <person name="Petersen C."/>
        </authorList>
    </citation>
    <scope>NUCLEOTIDE SEQUENCE</scope>
    <source>
        <strain evidence="1">IBT 15544</strain>
    </source>
</reference>
<dbReference type="Proteomes" id="UP001150904">
    <property type="component" value="Unassembled WGS sequence"/>
</dbReference>